<keyword evidence="1" id="KW-0472">Membrane</keyword>
<evidence type="ECO:0000256" key="1">
    <source>
        <dbReference type="SAM" id="Phobius"/>
    </source>
</evidence>
<dbReference type="Proteomes" id="UP000298860">
    <property type="component" value="Unassembled WGS sequence"/>
</dbReference>
<evidence type="ECO:0000313" key="2">
    <source>
        <dbReference type="EMBL" id="GDY31989.1"/>
    </source>
</evidence>
<dbReference type="AlphaFoldDB" id="A0A4D4JC93"/>
<gene>
    <name evidence="2" type="ORF">GTS_36220</name>
</gene>
<feature type="transmembrane region" description="Helical" evidence="1">
    <location>
        <begin position="72"/>
        <end position="90"/>
    </location>
</feature>
<accession>A0A4D4JC93</accession>
<keyword evidence="1" id="KW-1133">Transmembrane helix</keyword>
<feature type="transmembrane region" description="Helical" evidence="1">
    <location>
        <begin position="15"/>
        <end position="34"/>
    </location>
</feature>
<evidence type="ECO:0000313" key="3">
    <source>
        <dbReference type="Proteomes" id="UP000298860"/>
    </source>
</evidence>
<sequence length="91" mass="9349">MDMFDVVVVMLTRKGRAWVAGLLAAALVYFGVFVQANPRGYMGAAICVAAAVGAVGSVFIPQRWVSRTVSLASFGALIGGALIAGVVITFG</sequence>
<organism evidence="2 3">
    <name type="scientific">Gandjariella thermophila</name>
    <dbReference type="NCBI Taxonomy" id="1931992"/>
    <lineage>
        <taxon>Bacteria</taxon>
        <taxon>Bacillati</taxon>
        <taxon>Actinomycetota</taxon>
        <taxon>Actinomycetes</taxon>
        <taxon>Pseudonocardiales</taxon>
        <taxon>Pseudonocardiaceae</taxon>
        <taxon>Gandjariella</taxon>
    </lineage>
</organism>
<protein>
    <submittedName>
        <fullName evidence="2">Uncharacterized protein</fullName>
    </submittedName>
</protein>
<keyword evidence="1" id="KW-0812">Transmembrane</keyword>
<feature type="transmembrane region" description="Helical" evidence="1">
    <location>
        <begin position="41"/>
        <end position="60"/>
    </location>
</feature>
<keyword evidence="3" id="KW-1185">Reference proteome</keyword>
<reference evidence="3" key="1">
    <citation type="submission" date="2019-04" db="EMBL/GenBank/DDBJ databases">
        <title>Draft genome sequence of Pseudonocardiaceae bacterium SL3-2-4.</title>
        <authorList>
            <person name="Ningsih F."/>
            <person name="Yokota A."/>
            <person name="Sakai Y."/>
            <person name="Nanatani K."/>
            <person name="Yabe S."/>
            <person name="Oetari A."/>
            <person name="Sjamsuridzal W."/>
        </authorList>
    </citation>
    <scope>NUCLEOTIDE SEQUENCE [LARGE SCALE GENOMIC DNA]</scope>
    <source>
        <strain evidence="3">SL3-2-4</strain>
    </source>
</reference>
<name>A0A4D4JC93_9PSEU</name>
<dbReference type="RefSeq" id="WP_137815028.1">
    <property type="nucleotide sequence ID" value="NZ_BJFL01000019.1"/>
</dbReference>
<comment type="caution">
    <text evidence="2">The sequence shown here is derived from an EMBL/GenBank/DDBJ whole genome shotgun (WGS) entry which is preliminary data.</text>
</comment>
<proteinExistence type="predicted"/>
<dbReference type="EMBL" id="BJFL01000019">
    <property type="protein sequence ID" value="GDY31989.1"/>
    <property type="molecule type" value="Genomic_DNA"/>
</dbReference>